<reference evidence="1 2" key="1">
    <citation type="submission" date="2017-10" db="EMBL/GenBank/DDBJ databases">
        <title>Bacillus sp. nov., a halophilic bacterium isolated from a Keqin Lake.</title>
        <authorList>
            <person name="Wang H."/>
        </authorList>
    </citation>
    <scope>NUCLEOTIDE SEQUENCE [LARGE SCALE GENOMIC DNA]</scope>
    <source>
        <strain evidence="1 2">KCTC 13187</strain>
    </source>
</reference>
<proteinExistence type="predicted"/>
<evidence type="ECO:0000313" key="1">
    <source>
        <dbReference type="EMBL" id="RKL66541.1"/>
    </source>
</evidence>
<dbReference type="Proteomes" id="UP000281498">
    <property type="component" value="Unassembled WGS sequence"/>
</dbReference>
<evidence type="ECO:0000313" key="2">
    <source>
        <dbReference type="Proteomes" id="UP000281498"/>
    </source>
</evidence>
<keyword evidence="2" id="KW-1185">Reference proteome</keyword>
<protein>
    <submittedName>
        <fullName evidence="1">Uncharacterized protein</fullName>
    </submittedName>
</protein>
<sequence length="138" mass="15749">MPRARINEMKYDGYERLYLLELIESNSKVWAYGLEHDNYVESGFKIMEEIVGKECDFSIEWVNKIKVAIFDVDEIVQDKLGSSHTACNVTVSKVIDLDSFEFFSESLGTVVVELENDVDFLGVDSKVSFTGNLRADFI</sequence>
<name>A0A3A9K854_9BACI</name>
<accession>A0A3A9K854</accession>
<dbReference type="AlphaFoldDB" id="A0A3A9K854"/>
<dbReference type="OrthoDB" id="2966252at2"/>
<comment type="caution">
    <text evidence="1">The sequence shown here is derived from an EMBL/GenBank/DDBJ whole genome shotgun (WGS) entry which is preliminary data.</text>
</comment>
<dbReference type="EMBL" id="PDOE01000006">
    <property type="protein sequence ID" value="RKL66541.1"/>
    <property type="molecule type" value="Genomic_DNA"/>
</dbReference>
<dbReference type="RefSeq" id="WP_110935820.1">
    <property type="nucleotide sequence ID" value="NZ_KZ614146.1"/>
</dbReference>
<gene>
    <name evidence="1" type="ORF">CR203_14705</name>
</gene>
<organism evidence="1 2">
    <name type="scientific">Salipaludibacillus neizhouensis</name>
    <dbReference type="NCBI Taxonomy" id="885475"/>
    <lineage>
        <taxon>Bacteria</taxon>
        <taxon>Bacillati</taxon>
        <taxon>Bacillota</taxon>
        <taxon>Bacilli</taxon>
        <taxon>Bacillales</taxon>
        <taxon>Bacillaceae</taxon>
    </lineage>
</organism>